<dbReference type="EMBL" id="SWFS01000097">
    <property type="protein sequence ID" value="KAA8916539.1"/>
    <property type="molecule type" value="Genomic_DNA"/>
</dbReference>
<name>A0A642VA08_9ASCO</name>
<evidence type="ECO:0000313" key="1">
    <source>
        <dbReference type="EMBL" id="KAA8916539.1"/>
    </source>
</evidence>
<comment type="caution">
    <text evidence="1">The sequence shown here is derived from an EMBL/GenBank/DDBJ whole genome shotgun (WGS) entry which is preliminary data.</text>
</comment>
<accession>A0A642VA08</accession>
<sequence>MNPTATLELRFGRIGYLGIRPQDSRHQLDEVGKYINKHPVFNARVGTQPPQSGLWGLGRAPRKTRISSLKLASIWTTTLLELARNLRKADSGGLGARNRHQLVN</sequence>
<dbReference type="AlphaFoldDB" id="A0A642VA08"/>
<evidence type="ECO:0000313" key="2">
    <source>
        <dbReference type="Proteomes" id="UP000761534"/>
    </source>
</evidence>
<gene>
    <name evidence="1" type="ORF">TRICI_001402</name>
</gene>
<keyword evidence="2" id="KW-1185">Reference proteome</keyword>
<dbReference type="Proteomes" id="UP000761534">
    <property type="component" value="Unassembled WGS sequence"/>
</dbReference>
<dbReference type="VEuPathDB" id="FungiDB:TRICI_001402"/>
<organism evidence="1 2">
    <name type="scientific">Trichomonascus ciferrii</name>
    <dbReference type="NCBI Taxonomy" id="44093"/>
    <lineage>
        <taxon>Eukaryota</taxon>
        <taxon>Fungi</taxon>
        <taxon>Dikarya</taxon>
        <taxon>Ascomycota</taxon>
        <taxon>Saccharomycotina</taxon>
        <taxon>Dipodascomycetes</taxon>
        <taxon>Dipodascales</taxon>
        <taxon>Trichomonascaceae</taxon>
        <taxon>Trichomonascus</taxon>
        <taxon>Trichomonascus ciferrii complex</taxon>
    </lineage>
</organism>
<proteinExistence type="predicted"/>
<reference evidence="1" key="1">
    <citation type="journal article" date="2019" name="G3 (Bethesda)">
        <title>Genome Assemblies of Two Rare Opportunistic Yeast Pathogens: Diutina rugosa (syn. Candida rugosa) and Trichomonascus ciferrii (syn. Candida ciferrii).</title>
        <authorList>
            <person name="Mixao V."/>
            <person name="Saus E."/>
            <person name="Hansen A.P."/>
            <person name="Lass-Florl C."/>
            <person name="Gabaldon T."/>
        </authorList>
    </citation>
    <scope>NUCLEOTIDE SEQUENCE</scope>
    <source>
        <strain evidence="1">CBS 4856</strain>
    </source>
</reference>
<protein>
    <submittedName>
        <fullName evidence="1">Uncharacterized protein</fullName>
    </submittedName>
</protein>